<feature type="region of interest" description="Disordered" evidence="1">
    <location>
        <begin position="23"/>
        <end position="79"/>
    </location>
</feature>
<evidence type="ECO:0000256" key="1">
    <source>
        <dbReference type="SAM" id="MobiDB-lite"/>
    </source>
</evidence>
<feature type="region of interest" description="Disordered" evidence="1">
    <location>
        <begin position="97"/>
        <end position="119"/>
    </location>
</feature>
<reference evidence="2" key="1">
    <citation type="submission" date="2023-08" db="EMBL/GenBank/DDBJ databases">
        <title>Black Yeasts Isolated from many extreme environments.</title>
        <authorList>
            <person name="Coleine C."/>
            <person name="Stajich J.E."/>
            <person name="Selbmann L."/>
        </authorList>
    </citation>
    <scope>NUCLEOTIDE SEQUENCE</scope>
    <source>
        <strain evidence="2">CCFEE 5401</strain>
    </source>
</reference>
<organism evidence="2 3">
    <name type="scientific">Meristemomyces frigidus</name>
    <dbReference type="NCBI Taxonomy" id="1508187"/>
    <lineage>
        <taxon>Eukaryota</taxon>
        <taxon>Fungi</taxon>
        <taxon>Dikarya</taxon>
        <taxon>Ascomycota</taxon>
        <taxon>Pezizomycotina</taxon>
        <taxon>Dothideomycetes</taxon>
        <taxon>Dothideomycetidae</taxon>
        <taxon>Mycosphaerellales</taxon>
        <taxon>Teratosphaeriaceae</taxon>
        <taxon>Meristemomyces</taxon>
    </lineage>
</organism>
<evidence type="ECO:0000313" key="3">
    <source>
        <dbReference type="Proteomes" id="UP001310890"/>
    </source>
</evidence>
<evidence type="ECO:0000313" key="2">
    <source>
        <dbReference type="EMBL" id="KAK5108494.1"/>
    </source>
</evidence>
<feature type="region of interest" description="Disordered" evidence="1">
    <location>
        <begin position="154"/>
        <end position="246"/>
    </location>
</feature>
<feature type="compositionally biased region" description="Low complexity" evidence="1">
    <location>
        <begin position="309"/>
        <end position="343"/>
    </location>
</feature>
<dbReference type="EMBL" id="JAVRRL010000084">
    <property type="protein sequence ID" value="KAK5108494.1"/>
    <property type="molecule type" value="Genomic_DNA"/>
</dbReference>
<feature type="compositionally biased region" description="Polar residues" evidence="1">
    <location>
        <begin position="202"/>
        <end position="226"/>
    </location>
</feature>
<feature type="compositionally biased region" description="Low complexity" evidence="1">
    <location>
        <begin position="187"/>
        <end position="201"/>
    </location>
</feature>
<feature type="compositionally biased region" description="Low complexity" evidence="1">
    <location>
        <begin position="46"/>
        <end position="74"/>
    </location>
</feature>
<feature type="compositionally biased region" description="Low complexity" evidence="1">
    <location>
        <begin position="264"/>
        <end position="277"/>
    </location>
</feature>
<dbReference type="AlphaFoldDB" id="A0AAN7T9P4"/>
<name>A0AAN7T9P4_9PEZI</name>
<dbReference type="Proteomes" id="UP001310890">
    <property type="component" value="Unassembled WGS sequence"/>
</dbReference>
<gene>
    <name evidence="2" type="ORF">LTR62_008233</name>
</gene>
<sequence>MTNGQSVDGRRLSKGSLYAGVHNASSSRLNGHNNGIPGVMMNGVANGRSRNSNSPGPSNSSGGTSSISPPSSTIQEQQKSLIPGQYPSDVNYAAPFNAAQRQQRRRTTLGDRNLPGMSAPPVLEEEQVATRWNPNGVDAPFEHRAISRRNSYVPAFSNSPRAGSPDTYVGGSGGHRGSSPVSAMRGSHVMSSSRYSNYSPSTGITSASPVSTLRNDGNQTRSQSPLSHEITDPSRKPSPARGVGTNIARNGNAFLQQMQHRDQQASSATQAAHEHQAALAALSGQTVPAAIAATPASAPLTGAQPPQPSSTQTQQPTSVTQKLKNRLSLSLQTQLPSTTAAAPPAVPEEQEEPPMQEIITMSPAVREGGGNLISYRQPRRSLYGAGQTGMGALSAMSAGTGGPGSGKEETGSFSGLTLTGGGKGAAGDRYFGQRVEMGDLVAMGLENAFGRL</sequence>
<comment type="caution">
    <text evidence="2">The sequence shown here is derived from an EMBL/GenBank/DDBJ whole genome shotgun (WGS) entry which is preliminary data.</text>
</comment>
<accession>A0AAN7T9P4</accession>
<feature type="region of interest" description="Disordered" evidence="1">
    <location>
        <begin position="297"/>
        <end position="354"/>
    </location>
</feature>
<feature type="compositionally biased region" description="Polar residues" evidence="1">
    <location>
        <begin position="23"/>
        <end position="33"/>
    </location>
</feature>
<feature type="region of interest" description="Disordered" evidence="1">
    <location>
        <begin position="258"/>
        <end position="277"/>
    </location>
</feature>
<protein>
    <submittedName>
        <fullName evidence="2">Uncharacterized protein</fullName>
    </submittedName>
</protein>
<proteinExistence type="predicted"/>